<evidence type="ECO:0000313" key="1">
    <source>
        <dbReference type="EMBL" id="SFV69171.1"/>
    </source>
</evidence>
<accession>A0A1W1CU39</accession>
<sequence>MSLHKQQISIEHKYRGSVVLPDNTEAKNVFFRTKQAYANHEKMGVNILFSKAKLSKLKRYQKGSSEFELENIELYIEMGEILGFNTDDAVKLKNSILFTNDSAHTSFNITKRLKLINKQHKSKTNKNYLFWDIENFSSISSIFNDIIDKYEIADEFIYLAANPDSLYLKRAEWEANLYDYGKTLNSFNFIKCDHGKDVADDVLLGKFVDAKLTNANVFILTFDRELKERFTEATDESNNLFILGK</sequence>
<proteinExistence type="predicted"/>
<protein>
    <submittedName>
        <fullName evidence="1">Uncharacterized protein</fullName>
    </submittedName>
</protein>
<organism evidence="1">
    <name type="scientific">hydrothermal vent metagenome</name>
    <dbReference type="NCBI Taxonomy" id="652676"/>
    <lineage>
        <taxon>unclassified sequences</taxon>
        <taxon>metagenomes</taxon>
        <taxon>ecological metagenomes</taxon>
    </lineage>
</organism>
<dbReference type="EMBL" id="FPHF01000113">
    <property type="protein sequence ID" value="SFV69171.1"/>
    <property type="molecule type" value="Genomic_DNA"/>
</dbReference>
<name>A0A1W1CU39_9ZZZZ</name>
<dbReference type="AlphaFoldDB" id="A0A1W1CU39"/>
<reference evidence="1" key="1">
    <citation type="submission" date="2016-10" db="EMBL/GenBank/DDBJ databases">
        <authorList>
            <person name="de Groot N.N."/>
        </authorList>
    </citation>
    <scope>NUCLEOTIDE SEQUENCE</scope>
</reference>
<gene>
    <name evidence="1" type="ORF">MNB_SM-4-794</name>
</gene>